<comment type="caution">
    <text evidence="2">The sequence shown here is derived from an EMBL/GenBank/DDBJ whole genome shotgun (WGS) entry which is preliminary data.</text>
</comment>
<dbReference type="EMBL" id="WHUT02000013">
    <property type="protein sequence ID" value="NUB46284.1"/>
    <property type="molecule type" value="Genomic_DNA"/>
</dbReference>
<proteinExistence type="predicted"/>
<dbReference type="AlphaFoldDB" id="A0A8X8GXT1"/>
<keyword evidence="3" id="KW-1185">Reference proteome</keyword>
<organism evidence="2 3">
    <name type="scientific">Fertoeibacter niger</name>
    <dbReference type="NCBI Taxonomy" id="2656921"/>
    <lineage>
        <taxon>Bacteria</taxon>
        <taxon>Pseudomonadati</taxon>
        <taxon>Pseudomonadota</taxon>
        <taxon>Alphaproteobacteria</taxon>
        <taxon>Rhodobacterales</taxon>
        <taxon>Paracoccaceae</taxon>
        <taxon>Fertoeibacter</taxon>
    </lineage>
</organism>
<gene>
    <name evidence="2" type="ORF">GEU84_017975</name>
</gene>
<protein>
    <submittedName>
        <fullName evidence="2">Uncharacterized protein</fullName>
    </submittedName>
</protein>
<name>A0A8X8GXT1_9RHOB</name>
<accession>A0A8X8GXT1</accession>
<keyword evidence="1" id="KW-0732">Signal</keyword>
<reference evidence="2" key="1">
    <citation type="submission" date="2020-05" db="EMBL/GenBank/DDBJ databases">
        <title>Fertoebacter nigrum gen. nov., sp. nov., a new member of the family Rhodobacteraceae.</title>
        <authorList>
            <person name="Szuroczki S."/>
            <person name="Abbaszade G."/>
            <person name="Buni D."/>
            <person name="Schumann P."/>
            <person name="Toth E."/>
        </authorList>
    </citation>
    <scope>NUCLEOTIDE SEQUENCE</scope>
    <source>
        <strain evidence="2">RG-N-1a</strain>
    </source>
</reference>
<evidence type="ECO:0000313" key="3">
    <source>
        <dbReference type="Proteomes" id="UP000484076"/>
    </source>
</evidence>
<evidence type="ECO:0000313" key="2">
    <source>
        <dbReference type="EMBL" id="NUB46284.1"/>
    </source>
</evidence>
<evidence type="ECO:0000256" key="1">
    <source>
        <dbReference type="SAM" id="SignalP"/>
    </source>
</evidence>
<dbReference type="RefSeq" id="WP_152828451.1">
    <property type="nucleotide sequence ID" value="NZ_WHUT02000013.1"/>
</dbReference>
<sequence>MRIATLLLATSGAALLAATPLRAENLTPVQTAALSARVYDAGVAAKDPLLILAAAKLRKQIAPTTTDRAPDGGTVAEDTPLGWEDMLASAETLAADDDTLLGLIADLRVETTKGVVAGPVYNIAALGNGGTDTYPPIDFKGGEYAEVYVEAKAATDLNLLVLDAQGRLVCSDTDRSHIAYCGWRPADAGAFTFKVENKGPTDASYALMTN</sequence>
<dbReference type="Proteomes" id="UP000484076">
    <property type="component" value="Unassembled WGS sequence"/>
</dbReference>
<feature type="chain" id="PRO_5036466003" evidence="1">
    <location>
        <begin position="24"/>
        <end position="210"/>
    </location>
</feature>
<feature type="signal peptide" evidence="1">
    <location>
        <begin position="1"/>
        <end position="23"/>
    </location>
</feature>